<reference evidence="2" key="3">
    <citation type="journal article" date="2017" name="Nature">
        <title>Genome sequence of the progenitor of the wheat D genome Aegilops tauschii.</title>
        <authorList>
            <person name="Luo M.C."/>
            <person name="Gu Y.Q."/>
            <person name="Puiu D."/>
            <person name="Wang H."/>
            <person name="Twardziok S.O."/>
            <person name="Deal K.R."/>
            <person name="Huo N."/>
            <person name="Zhu T."/>
            <person name="Wang L."/>
            <person name="Wang Y."/>
            <person name="McGuire P.E."/>
            <person name="Liu S."/>
            <person name="Long H."/>
            <person name="Ramasamy R.K."/>
            <person name="Rodriguez J.C."/>
            <person name="Van S.L."/>
            <person name="Yuan L."/>
            <person name="Wang Z."/>
            <person name="Xia Z."/>
            <person name="Xiao L."/>
            <person name="Anderson O.D."/>
            <person name="Ouyang S."/>
            <person name="Liang Y."/>
            <person name="Zimin A.V."/>
            <person name="Pertea G."/>
            <person name="Qi P."/>
            <person name="Bennetzen J.L."/>
            <person name="Dai X."/>
            <person name="Dawson M.W."/>
            <person name="Muller H.G."/>
            <person name="Kugler K."/>
            <person name="Rivarola-Duarte L."/>
            <person name="Spannagl M."/>
            <person name="Mayer K.F.X."/>
            <person name="Lu F.H."/>
            <person name="Bevan M.W."/>
            <person name="Leroy P."/>
            <person name="Li P."/>
            <person name="You F.M."/>
            <person name="Sun Q."/>
            <person name="Liu Z."/>
            <person name="Lyons E."/>
            <person name="Wicker T."/>
            <person name="Salzberg S.L."/>
            <person name="Devos K.M."/>
            <person name="Dvorak J."/>
        </authorList>
    </citation>
    <scope>NUCLEOTIDE SEQUENCE [LARGE SCALE GENOMIC DNA]</scope>
    <source>
        <strain evidence="2">cv. AL8/78</strain>
    </source>
</reference>
<sequence>LPSLLLLCSSSLQSTYFAPTDPMDRADPARGRLAVLSSHLLAAGAEPAAALERSPASAAAPGTRAGVLAVVDSRTGKRYEVKVSEDGTVRATDFKKV</sequence>
<organism evidence="2 3">
    <name type="scientific">Aegilops tauschii subsp. strangulata</name>
    <name type="common">Goatgrass</name>
    <dbReference type="NCBI Taxonomy" id="200361"/>
    <lineage>
        <taxon>Eukaryota</taxon>
        <taxon>Viridiplantae</taxon>
        <taxon>Streptophyta</taxon>
        <taxon>Embryophyta</taxon>
        <taxon>Tracheophyta</taxon>
        <taxon>Spermatophyta</taxon>
        <taxon>Magnoliopsida</taxon>
        <taxon>Liliopsida</taxon>
        <taxon>Poales</taxon>
        <taxon>Poaceae</taxon>
        <taxon>BOP clade</taxon>
        <taxon>Pooideae</taxon>
        <taxon>Triticodae</taxon>
        <taxon>Triticeae</taxon>
        <taxon>Triticinae</taxon>
        <taxon>Aegilops</taxon>
    </lineage>
</organism>
<evidence type="ECO:0000313" key="3">
    <source>
        <dbReference type="Proteomes" id="UP000015105"/>
    </source>
</evidence>
<feature type="signal peptide" evidence="1">
    <location>
        <begin position="1"/>
        <end position="17"/>
    </location>
</feature>
<dbReference type="Proteomes" id="UP000015105">
    <property type="component" value="Chromosome 5D"/>
</dbReference>
<dbReference type="Gramene" id="AET5Gv20951500.3">
    <property type="protein sequence ID" value="AET5Gv20951500.3"/>
    <property type="gene ID" value="AET5Gv20951500"/>
</dbReference>
<proteinExistence type="predicted"/>
<dbReference type="EnsemblPlants" id="AET5Gv20951500.3">
    <property type="protein sequence ID" value="AET5Gv20951500.3"/>
    <property type="gene ID" value="AET5Gv20951500"/>
</dbReference>
<protein>
    <submittedName>
        <fullName evidence="2">Uncharacterized protein</fullName>
    </submittedName>
</protein>
<keyword evidence="3" id="KW-1185">Reference proteome</keyword>
<accession>A0A453LY49</accession>
<evidence type="ECO:0000313" key="2">
    <source>
        <dbReference type="EnsemblPlants" id="AET5Gv20951500.3"/>
    </source>
</evidence>
<feature type="chain" id="PRO_5019497257" evidence="1">
    <location>
        <begin position="18"/>
        <end position="97"/>
    </location>
</feature>
<reference evidence="2" key="4">
    <citation type="submission" date="2019-03" db="UniProtKB">
        <authorList>
            <consortium name="EnsemblPlants"/>
        </authorList>
    </citation>
    <scope>IDENTIFICATION</scope>
</reference>
<reference evidence="3" key="1">
    <citation type="journal article" date="2014" name="Science">
        <title>Ancient hybridizations among the ancestral genomes of bread wheat.</title>
        <authorList>
            <consortium name="International Wheat Genome Sequencing Consortium,"/>
            <person name="Marcussen T."/>
            <person name="Sandve S.R."/>
            <person name="Heier L."/>
            <person name="Spannagl M."/>
            <person name="Pfeifer M."/>
            <person name="Jakobsen K.S."/>
            <person name="Wulff B.B."/>
            <person name="Steuernagel B."/>
            <person name="Mayer K.F."/>
            <person name="Olsen O.A."/>
        </authorList>
    </citation>
    <scope>NUCLEOTIDE SEQUENCE [LARGE SCALE GENOMIC DNA]</scope>
    <source>
        <strain evidence="3">cv. AL8/78</strain>
    </source>
</reference>
<keyword evidence="1" id="KW-0732">Signal</keyword>
<name>A0A453LY49_AEGTS</name>
<dbReference type="AlphaFoldDB" id="A0A453LY49"/>
<evidence type="ECO:0000256" key="1">
    <source>
        <dbReference type="SAM" id="SignalP"/>
    </source>
</evidence>
<reference evidence="3" key="2">
    <citation type="journal article" date="2017" name="Nat. Plants">
        <title>The Aegilops tauschii genome reveals multiple impacts of transposons.</title>
        <authorList>
            <person name="Zhao G."/>
            <person name="Zou C."/>
            <person name="Li K."/>
            <person name="Wang K."/>
            <person name="Li T."/>
            <person name="Gao L."/>
            <person name="Zhang X."/>
            <person name="Wang H."/>
            <person name="Yang Z."/>
            <person name="Liu X."/>
            <person name="Jiang W."/>
            <person name="Mao L."/>
            <person name="Kong X."/>
            <person name="Jiao Y."/>
            <person name="Jia J."/>
        </authorList>
    </citation>
    <scope>NUCLEOTIDE SEQUENCE [LARGE SCALE GENOMIC DNA]</scope>
    <source>
        <strain evidence="3">cv. AL8/78</strain>
    </source>
</reference>
<reference evidence="2" key="5">
    <citation type="journal article" date="2021" name="G3 (Bethesda)">
        <title>Aegilops tauschii genome assembly Aet v5.0 features greater sequence contiguity and improved annotation.</title>
        <authorList>
            <person name="Wang L."/>
            <person name="Zhu T."/>
            <person name="Rodriguez J.C."/>
            <person name="Deal K.R."/>
            <person name="Dubcovsky J."/>
            <person name="McGuire P.E."/>
            <person name="Lux T."/>
            <person name="Spannagl M."/>
            <person name="Mayer K.F.X."/>
            <person name="Baldrich P."/>
            <person name="Meyers B.C."/>
            <person name="Huo N."/>
            <person name="Gu Y.Q."/>
            <person name="Zhou H."/>
            <person name="Devos K.M."/>
            <person name="Bennetzen J.L."/>
            <person name="Unver T."/>
            <person name="Budak H."/>
            <person name="Gulick P.J."/>
            <person name="Galiba G."/>
            <person name="Kalapos B."/>
            <person name="Nelson D.R."/>
            <person name="Li P."/>
            <person name="You F.M."/>
            <person name="Luo M.C."/>
            <person name="Dvorak J."/>
        </authorList>
    </citation>
    <scope>NUCLEOTIDE SEQUENCE [LARGE SCALE GENOMIC DNA]</scope>
    <source>
        <strain evidence="2">cv. AL8/78</strain>
    </source>
</reference>